<accession>A0ABS9ERA9</accession>
<dbReference type="RefSeq" id="WP_236099946.1">
    <property type="nucleotide sequence ID" value="NZ_JAKGUD010000012.1"/>
</dbReference>
<name>A0ABS9ERA9_9BACT</name>
<sequence length="207" mass="23703">MKTRAVSPERASRTVVWVILTVILSTLVLSPAAESYSWVFRGSPAWNYMEKHRSRRYAKARVSVMTSYFKAKNPGISTKSARIYASLVEAISRKYGVDPFLVSSIIVKESTVKVRAKSGKAYGLMQINWKANRKWIPRVFPTIKSASKLLHSRPNIYVGCYMLRDALKRGGNVDKALDIYRGRSIASYRTKIHRYYSDQVDMLRKKL</sequence>
<dbReference type="Proteomes" id="UP001200430">
    <property type="component" value="Unassembled WGS sequence"/>
</dbReference>
<comment type="caution">
    <text evidence="2">The sequence shown here is derived from an EMBL/GenBank/DDBJ whole genome shotgun (WGS) entry which is preliminary data.</text>
</comment>
<evidence type="ECO:0000259" key="1">
    <source>
        <dbReference type="Pfam" id="PF01464"/>
    </source>
</evidence>
<reference evidence="2 3" key="1">
    <citation type="submission" date="2022-01" db="EMBL/GenBank/DDBJ databases">
        <title>Dethiosulfovibrio faecalis sp. nov., a novel proteolytic, non-sulfur-reducing bacterium isolated from a marine aquaculture solid waste bioreactor.</title>
        <authorList>
            <person name="Grabowski S."/>
            <person name="Apolinario E."/>
            <person name="Schneider N."/>
            <person name="Marshall C.W."/>
            <person name="Sowers K.R."/>
        </authorList>
    </citation>
    <scope>NUCLEOTIDE SEQUENCE [LARGE SCALE GENOMIC DNA]</scope>
    <source>
        <strain evidence="2 3">DSM 12537</strain>
    </source>
</reference>
<gene>
    <name evidence="2" type="ORF">L2W38_10515</name>
</gene>
<dbReference type="SUPFAM" id="SSF53955">
    <property type="entry name" value="Lysozyme-like"/>
    <property type="match status" value="1"/>
</dbReference>
<feature type="domain" description="Transglycosylase SLT" evidence="1">
    <location>
        <begin position="87"/>
        <end position="180"/>
    </location>
</feature>
<keyword evidence="3" id="KW-1185">Reference proteome</keyword>
<dbReference type="InterPro" id="IPR008258">
    <property type="entry name" value="Transglycosylase_SLT_dom_1"/>
</dbReference>
<dbReference type="Gene3D" id="1.10.530.10">
    <property type="match status" value="1"/>
</dbReference>
<dbReference type="Pfam" id="PF01464">
    <property type="entry name" value="SLT"/>
    <property type="match status" value="1"/>
</dbReference>
<organism evidence="2 3">
    <name type="scientific">Dethiosulfovibrio marinus</name>
    <dbReference type="NCBI Taxonomy" id="133532"/>
    <lineage>
        <taxon>Bacteria</taxon>
        <taxon>Thermotogati</taxon>
        <taxon>Synergistota</taxon>
        <taxon>Synergistia</taxon>
        <taxon>Synergistales</taxon>
        <taxon>Dethiosulfovibrionaceae</taxon>
        <taxon>Dethiosulfovibrio</taxon>
    </lineage>
</organism>
<evidence type="ECO:0000313" key="3">
    <source>
        <dbReference type="Proteomes" id="UP001200430"/>
    </source>
</evidence>
<protein>
    <submittedName>
        <fullName evidence="2">Transglycosylase SLT domain-containing protein</fullName>
    </submittedName>
</protein>
<dbReference type="InterPro" id="IPR023346">
    <property type="entry name" value="Lysozyme-like_dom_sf"/>
</dbReference>
<evidence type="ECO:0000313" key="2">
    <source>
        <dbReference type="EMBL" id="MCF4143244.1"/>
    </source>
</evidence>
<dbReference type="EMBL" id="JAKGUD010000012">
    <property type="protein sequence ID" value="MCF4143244.1"/>
    <property type="molecule type" value="Genomic_DNA"/>
</dbReference>
<proteinExistence type="predicted"/>